<proteinExistence type="predicted"/>
<dbReference type="Proteomes" id="UP000324800">
    <property type="component" value="Unassembled WGS sequence"/>
</dbReference>
<evidence type="ECO:0000313" key="3">
    <source>
        <dbReference type="Proteomes" id="UP000324800"/>
    </source>
</evidence>
<dbReference type="InterPro" id="IPR017880">
    <property type="entry name" value="KilA_N"/>
</dbReference>
<dbReference type="InterPro" id="IPR018004">
    <property type="entry name" value="KilA/APSES_HTH"/>
</dbReference>
<organism evidence="2 3">
    <name type="scientific">Streblomastix strix</name>
    <dbReference type="NCBI Taxonomy" id="222440"/>
    <lineage>
        <taxon>Eukaryota</taxon>
        <taxon>Metamonada</taxon>
        <taxon>Preaxostyla</taxon>
        <taxon>Oxymonadida</taxon>
        <taxon>Streblomastigidae</taxon>
        <taxon>Streblomastix</taxon>
    </lineage>
</organism>
<dbReference type="PANTHER" id="PTHR48135:SF1">
    <property type="entry name" value="KILA-N DOMAIN-CONTAINING PROTEIN"/>
    <property type="match status" value="1"/>
</dbReference>
<comment type="caution">
    <text evidence="2">The sequence shown here is derived from an EMBL/GenBank/DDBJ whole genome shotgun (WGS) entry which is preliminary data.</text>
</comment>
<dbReference type="AlphaFoldDB" id="A0A5J4X344"/>
<feature type="domain" description="KilA-N" evidence="1">
    <location>
        <begin position="1"/>
        <end position="66"/>
    </location>
</feature>
<name>A0A5J4X344_9EUKA</name>
<dbReference type="Pfam" id="PF04383">
    <property type="entry name" value="KilA-N"/>
    <property type="match status" value="1"/>
</dbReference>
<evidence type="ECO:0000259" key="1">
    <source>
        <dbReference type="PROSITE" id="PS51301"/>
    </source>
</evidence>
<reference evidence="2 3" key="1">
    <citation type="submission" date="2019-03" db="EMBL/GenBank/DDBJ databases">
        <title>Single cell metagenomics reveals metabolic interactions within the superorganism composed of flagellate Streblomastix strix and complex community of Bacteroidetes bacteria on its surface.</title>
        <authorList>
            <person name="Treitli S.C."/>
            <person name="Kolisko M."/>
            <person name="Husnik F."/>
            <person name="Keeling P."/>
            <person name="Hampl V."/>
        </authorList>
    </citation>
    <scope>NUCLEOTIDE SEQUENCE [LARGE SCALE GENOMIC DNA]</scope>
    <source>
        <strain evidence="2">ST1C</strain>
    </source>
</reference>
<accession>A0A5J4X344</accession>
<dbReference type="PROSITE" id="PS51301">
    <property type="entry name" value="KILA_N"/>
    <property type="match status" value="1"/>
</dbReference>
<sequence length="123" mass="14353">MVRLFESRNQCNPVRGIPTYPLTYQINKGFDNDYKGYYISPILINYVAMWMSPKYAENVRKIMDQVNNRVQATTNPQANETIEEYAVIEICFQAQDIKTTALIFQHYHFSVDASNAVLFCSYF</sequence>
<gene>
    <name evidence="2" type="ORF">EZS28_002758</name>
</gene>
<dbReference type="PANTHER" id="PTHR48135">
    <property type="match status" value="1"/>
</dbReference>
<evidence type="ECO:0000313" key="2">
    <source>
        <dbReference type="EMBL" id="KAA6401717.1"/>
    </source>
</evidence>
<dbReference type="EMBL" id="SNRW01000344">
    <property type="protein sequence ID" value="KAA6401717.1"/>
    <property type="molecule type" value="Genomic_DNA"/>
</dbReference>
<protein>
    <recommendedName>
        <fullName evidence="1">KilA-N domain-containing protein</fullName>
    </recommendedName>
</protein>